<dbReference type="SMART" id="SM00360">
    <property type="entry name" value="RRM"/>
    <property type="match status" value="1"/>
</dbReference>
<dbReference type="InterPro" id="IPR012677">
    <property type="entry name" value="Nucleotide-bd_a/b_plait_sf"/>
</dbReference>
<dbReference type="Gene3D" id="3.30.70.330">
    <property type="match status" value="1"/>
</dbReference>
<reference evidence="5 6" key="1">
    <citation type="journal article" date="2016" name="DNA Res.">
        <title>The draft genome of MD-2 pineapple using hybrid error correction of long reads.</title>
        <authorList>
            <person name="Redwan R.M."/>
            <person name="Saidin A."/>
            <person name="Kumar S.V."/>
        </authorList>
    </citation>
    <scope>NUCLEOTIDE SEQUENCE [LARGE SCALE GENOMIC DNA]</scope>
    <source>
        <strain evidence="6">cv. MD2</strain>
        <tissue evidence="5">Leaf</tissue>
    </source>
</reference>
<evidence type="ECO:0000256" key="1">
    <source>
        <dbReference type="ARBA" id="ARBA00022884"/>
    </source>
</evidence>
<dbReference type="PANTHER" id="PTHR10501">
    <property type="entry name" value="U1 SMALL NUCLEAR RIBONUCLEOPROTEIN A/U2 SMALL NUCLEAR RIBONUCLEOPROTEIN B"/>
    <property type="match status" value="1"/>
</dbReference>
<evidence type="ECO:0000313" key="6">
    <source>
        <dbReference type="Proteomes" id="UP000092600"/>
    </source>
</evidence>
<dbReference type="SUPFAM" id="SSF54928">
    <property type="entry name" value="RNA-binding domain, RBD"/>
    <property type="match status" value="1"/>
</dbReference>
<protein>
    <submittedName>
        <fullName evidence="5">Nuclear speckle RNA-binding protein A</fullName>
    </submittedName>
    <submittedName>
        <fullName evidence="8">RNA-binding protein 1-like</fullName>
    </submittedName>
</protein>
<dbReference type="AlphaFoldDB" id="A0A199UH37"/>
<dbReference type="Proteomes" id="UP000092600">
    <property type="component" value="Unassembled WGS sequence"/>
</dbReference>
<evidence type="ECO:0000259" key="4">
    <source>
        <dbReference type="PROSITE" id="PS50102"/>
    </source>
</evidence>
<dbReference type="Pfam" id="PF00076">
    <property type="entry name" value="RRM_1"/>
    <property type="match status" value="1"/>
</dbReference>
<dbReference type="InterPro" id="IPR035979">
    <property type="entry name" value="RBD_domain_sf"/>
</dbReference>
<dbReference type="Proteomes" id="UP000515123">
    <property type="component" value="Linkage group 5"/>
</dbReference>
<dbReference type="EMBL" id="LSRQ01008284">
    <property type="protein sequence ID" value="OAY64058.1"/>
    <property type="molecule type" value="Genomic_DNA"/>
</dbReference>
<keyword evidence="7" id="KW-1185">Reference proteome</keyword>
<evidence type="ECO:0000256" key="3">
    <source>
        <dbReference type="SAM" id="MobiDB-lite"/>
    </source>
</evidence>
<evidence type="ECO:0000313" key="5">
    <source>
        <dbReference type="EMBL" id="OAY64058.1"/>
    </source>
</evidence>
<name>A0A199UH37_ANACO</name>
<dbReference type="InterPro" id="IPR000504">
    <property type="entry name" value="RRM_dom"/>
</dbReference>
<evidence type="ECO:0000313" key="8">
    <source>
        <dbReference type="RefSeq" id="XP_020087728.1"/>
    </source>
</evidence>
<dbReference type="PROSITE" id="PS50102">
    <property type="entry name" value="RRM"/>
    <property type="match status" value="1"/>
</dbReference>
<evidence type="ECO:0000313" key="7">
    <source>
        <dbReference type="Proteomes" id="UP000515123"/>
    </source>
</evidence>
<dbReference type="RefSeq" id="XP_020087728.1">
    <property type="nucleotide sequence ID" value="XM_020232139.1"/>
</dbReference>
<accession>A0A199UH37</accession>
<keyword evidence="1 2" id="KW-0694">RNA-binding</keyword>
<sequence length="224" mass="24648">MSDPNRRYPPPPSERDPFSAFTGHLPYDGASAASNHAWPGDPRGPSEFLRNDILPLGSGSYGLDDHNARGTYATPGLPGLAPGASMRAFSPLEDPTVARRAEVERATSTVKSDGLTGEESNILFVDGLPTDCTRREVSHIFRPFIGFKDIRVVHKEPRRTGDKAYVLCFVEFSDAKCALTAMEALQGYRFDDKKTDAPVLRIQFAKFPFRPSAVTDDMRQGSVR</sequence>
<dbReference type="GeneID" id="109709808"/>
<evidence type="ECO:0000256" key="2">
    <source>
        <dbReference type="PROSITE-ProRule" id="PRU00176"/>
    </source>
</evidence>
<gene>
    <name evidence="8" type="primary">LOC109709808</name>
    <name evidence="5" type="ORF">ACMD2_11765</name>
</gene>
<dbReference type="OrthoDB" id="431169at2759"/>
<feature type="region of interest" description="Disordered" evidence="3">
    <location>
        <begin position="1"/>
        <end position="46"/>
    </location>
</feature>
<dbReference type="Gramene" id="Aco015246.1.mrna1">
    <property type="protein sequence ID" value="Aco015246.1.mrna1"/>
    <property type="gene ID" value="Aco015246.1.path1"/>
</dbReference>
<organism evidence="5 6">
    <name type="scientific">Ananas comosus</name>
    <name type="common">Pineapple</name>
    <name type="synonym">Ananas ananas</name>
    <dbReference type="NCBI Taxonomy" id="4615"/>
    <lineage>
        <taxon>Eukaryota</taxon>
        <taxon>Viridiplantae</taxon>
        <taxon>Streptophyta</taxon>
        <taxon>Embryophyta</taxon>
        <taxon>Tracheophyta</taxon>
        <taxon>Spermatophyta</taxon>
        <taxon>Magnoliopsida</taxon>
        <taxon>Liliopsida</taxon>
        <taxon>Poales</taxon>
        <taxon>Bromeliaceae</taxon>
        <taxon>Bromelioideae</taxon>
        <taxon>Ananas</taxon>
    </lineage>
</organism>
<proteinExistence type="predicted"/>
<dbReference type="CDD" id="cd21618">
    <property type="entry name" value="RRM_AtNSRA_like"/>
    <property type="match status" value="1"/>
</dbReference>
<dbReference type="GO" id="GO:0003723">
    <property type="term" value="F:RNA binding"/>
    <property type="evidence" value="ECO:0007669"/>
    <property type="project" value="UniProtKB-UniRule"/>
</dbReference>
<reference evidence="8" key="2">
    <citation type="submission" date="2025-04" db="UniProtKB">
        <authorList>
            <consortium name="RefSeq"/>
        </authorList>
    </citation>
    <scope>IDENTIFICATION</scope>
    <source>
        <tissue evidence="8">Leaf</tissue>
    </source>
</reference>
<feature type="domain" description="RRM" evidence="4">
    <location>
        <begin position="121"/>
        <end position="207"/>
    </location>
</feature>